<evidence type="ECO:0000313" key="2">
    <source>
        <dbReference type="Proteomes" id="UP000324897"/>
    </source>
</evidence>
<gene>
    <name evidence="1" type="ORF">EJB05_14601</name>
</gene>
<protein>
    <submittedName>
        <fullName evidence="1">Uncharacterized protein</fullName>
    </submittedName>
</protein>
<proteinExistence type="predicted"/>
<feature type="non-terminal residue" evidence="1">
    <location>
        <position position="1"/>
    </location>
</feature>
<keyword evidence="2" id="KW-1185">Reference proteome</keyword>
<name>A0A5J9VZM5_9POAL</name>
<reference evidence="1 2" key="1">
    <citation type="journal article" date="2019" name="Sci. Rep.">
        <title>A high-quality genome of Eragrostis curvula grass provides insights into Poaceae evolution and supports new strategies to enhance forage quality.</title>
        <authorList>
            <person name="Carballo J."/>
            <person name="Santos B.A.C.M."/>
            <person name="Zappacosta D."/>
            <person name="Garbus I."/>
            <person name="Selva J.P."/>
            <person name="Gallo C.A."/>
            <person name="Diaz A."/>
            <person name="Albertini E."/>
            <person name="Caccamo M."/>
            <person name="Echenique V."/>
        </authorList>
    </citation>
    <scope>NUCLEOTIDE SEQUENCE [LARGE SCALE GENOMIC DNA]</scope>
    <source>
        <strain evidence="2">cv. Victoria</strain>
        <tissue evidence="1">Leaf</tissue>
    </source>
</reference>
<dbReference type="Proteomes" id="UP000324897">
    <property type="component" value="Chromosome 4"/>
</dbReference>
<evidence type="ECO:0000313" key="1">
    <source>
        <dbReference type="EMBL" id="TVU41107.1"/>
    </source>
</evidence>
<dbReference type="Gramene" id="TVU41107">
    <property type="protein sequence ID" value="TVU41107"/>
    <property type="gene ID" value="EJB05_14601"/>
</dbReference>
<dbReference type="OrthoDB" id="677427at2759"/>
<sequence length="80" mass="8681">MCKVAFWCVQQHLEARPPMGVVVKMLEGEMEIASPVNPFKHLMAPPVVVNQWTTTGTSGQSGNAILGNVISENSNETVSR</sequence>
<accession>A0A5J9VZM5</accession>
<dbReference type="EMBL" id="RWGY01000007">
    <property type="protein sequence ID" value="TVU41107.1"/>
    <property type="molecule type" value="Genomic_DNA"/>
</dbReference>
<dbReference type="AlphaFoldDB" id="A0A5J9VZM5"/>
<organism evidence="1 2">
    <name type="scientific">Eragrostis curvula</name>
    <name type="common">weeping love grass</name>
    <dbReference type="NCBI Taxonomy" id="38414"/>
    <lineage>
        <taxon>Eukaryota</taxon>
        <taxon>Viridiplantae</taxon>
        <taxon>Streptophyta</taxon>
        <taxon>Embryophyta</taxon>
        <taxon>Tracheophyta</taxon>
        <taxon>Spermatophyta</taxon>
        <taxon>Magnoliopsida</taxon>
        <taxon>Liliopsida</taxon>
        <taxon>Poales</taxon>
        <taxon>Poaceae</taxon>
        <taxon>PACMAD clade</taxon>
        <taxon>Chloridoideae</taxon>
        <taxon>Eragrostideae</taxon>
        <taxon>Eragrostidinae</taxon>
        <taxon>Eragrostis</taxon>
    </lineage>
</organism>
<comment type="caution">
    <text evidence="1">The sequence shown here is derived from an EMBL/GenBank/DDBJ whole genome shotgun (WGS) entry which is preliminary data.</text>
</comment>